<evidence type="ECO:0000256" key="5">
    <source>
        <dbReference type="ARBA" id="ARBA00023242"/>
    </source>
</evidence>
<comment type="subcellular location">
    <subcellularLocation>
        <location evidence="1">Nucleus</location>
    </subcellularLocation>
</comment>
<dbReference type="InterPro" id="IPR022702">
    <property type="entry name" value="Cytosine_MeTrfase1_RFD"/>
</dbReference>
<feature type="domain" description="Zinc finger PHD-type" evidence="7">
    <location>
        <begin position="353"/>
        <end position="419"/>
    </location>
</feature>
<dbReference type="InterPro" id="IPR013083">
    <property type="entry name" value="Znf_RING/FYVE/PHD"/>
</dbReference>
<dbReference type="PANTHER" id="PTHR46235:SF3">
    <property type="entry name" value="PHD FINGER-CONTAINING PROTEIN DDB_G0268158"/>
    <property type="match status" value="1"/>
</dbReference>
<dbReference type="Gene3D" id="3.30.40.10">
    <property type="entry name" value="Zinc/RING finger domain, C3HC4 (zinc finger)"/>
    <property type="match status" value="2"/>
</dbReference>
<sequence length="923" mass="106002">MSYSDDDDAEIIVKFVTNYVLLDDNDDQISFSKLPVQWSNQTRDVVTKEPIYLHGTADSKIPFLEQVTAWKLQLSYDEPEISVLSKKRKWIKLGKPRKIFVDTMKEIFVSIHFLHYVKKNPETSRKSVWDHLKKVFRVHDVIPLENDLVKQILFITAAAKTDKFLAESEFMLSFIDNSKKRKAPDEDTHSGFNLRKPKLLCKASDGALKDNIRSEYDEKNDLADSMCTFCDNGGDVLCCDGRCYRSFHATVDDAADTNCKSLGLSKEELKVCQIFLCPNCKYEQHQCFGCGKLGSSDKSCDAEVFRCHSVGCGNFYHPKCVSKLLHPKNEAEAQQLQKKITIGKSFTCPVHKCLACKQEEKKDVPELQFALCRRCPKAYHRKCLPREIAFEGCTDKEMPARAWDGLLPNRILIYCLEHKIDKDLLTPTRDHVIFPKEENKNISKSIWKTRRVKVAKRSVPGEKPKQVHKASSAVEDNKSNLNSKKEVYEERFECPEVLREDDSPKMHLKDNLKYVSMEMDRSTTQGEQMLPLKGRDLNILPLLDEDTPLLDEKTKKRLVTLMDEQSSITLKEFVKNYSDLYRHAGSKNVEGTVEPRKLEASVEVLEKNIKFEDENVEDAKDVCEAKTLFEIANWKVVDKLHWYVQNGDMIVNFCCGANSFNCLMKQKLEESGKECYYKDYADIQLKLYDSDCDFPQGDLMNLDLKELLTGSKLIMGFNAPFGNEAAFASKLIRKALELKPKLLLLILATNTERLDVNAYNMIWEDSEKFSSKCLYLPEYINDIQLEQWNSKPPSMYLWSRPDWVVKHKVIALKQSHLAKERIDSKESPQPNLDYQLMDDFNDYTEISNQANGYPNEEGNEEIRGSIAESFGTFPENSLEGFSQSPSDESDEKSVYYRDLSGFVPGPLQPYFGQELCGCGWLDE</sequence>
<dbReference type="InterPro" id="IPR001965">
    <property type="entry name" value="Znf_PHD"/>
</dbReference>
<evidence type="ECO:0000256" key="6">
    <source>
        <dbReference type="SAM" id="MobiDB-lite"/>
    </source>
</evidence>
<evidence type="ECO:0000313" key="8">
    <source>
        <dbReference type="EMBL" id="KAF6144996.1"/>
    </source>
</evidence>
<dbReference type="Pfam" id="PF22908">
    <property type="entry name" value="PHD_NSD"/>
    <property type="match status" value="1"/>
</dbReference>
<keyword evidence="2" id="KW-0479">Metal-binding</keyword>
<accession>A0A7J7LQR7</accession>
<dbReference type="GO" id="GO:0005634">
    <property type="term" value="C:nucleus"/>
    <property type="evidence" value="ECO:0007669"/>
    <property type="project" value="UniProtKB-SubCell"/>
</dbReference>
<reference evidence="8 9" key="1">
    <citation type="journal article" date="2020" name="IScience">
        <title>Genome Sequencing of the Endangered Kingdonia uniflora (Circaeasteraceae, Ranunculales) Reveals Potential Mechanisms of Evolutionary Specialization.</title>
        <authorList>
            <person name="Sun Y."/>
            <person name="Deng T."/>
            <person name="Zhang A."/>
            <person name="Moore M.J."/>
            <person name="Landis J.B."/>
            <person name="Lin N."/>
            <person name="Zhang H."/>
            <person name="Zhang X."/>
            <person name="Huang J."/>
            <person name="Zhang X."/>
            <person name="Sun H."/>
            <person name="Wang H."/>
        </authorList>
    </citation>
    <scope>NUCLEOTIDE SEQUENCE [LARGE SCALE GENOMIC DNA]</scope>
    <source>
        <strain evidence="8">TB1705</strain>
        <tissue evidence="8">Leaf</tissue>
    </source>
</reference>
<protein>
    <recommendedName>
        <fullName evidence="7">Zinc finger PHD-type domain-containing protein</fullName>
    </recommendedName>
</protein>
<dbReference type="OrthoDB" id="21264at2759"/>
<dbReference type="PANTHER" id="PTHR46235">
    <property type="entry name" value="PHD FINGER-CONTAINING PROTEIN DDB_G0268158"/>
    <property type="match status" value="1"/>
</dbReference>
<evidence type="ECO:0000256" key="1">
    <source>
        <dbReference type="ARBA" id="ARBA00004123"/>
    </source>
</evidence>
<name>A0A7J7LQR7_9MAGN</name>
<keyword evidence="5" id="KW-0539">Nucleus</keyword>
<keyword evidence="4" id="KW-0862">Zinc</keyword>
<dbReference type="Pfam" id="PF26055">
    <property type="entry name" value="Mtase_EDM2"/>
    <property type="match status" value="1"/>
</dbReference>
<comment type="caution">
    <text evidence="8">The sequence shown here is derived from an EMBL/GenBank/DDBJ whole genome shotgun (WGS) entry which is preliminary data.</text>
</comment>
<dbReference type="CDD" id="cd15565">
    <property type="entry name" value="PHD2_NSD"/>
    <property type="match status" value="1"/>
</dbReference>
<keyword evidence="9" id="KW-1185">Reference proteome</keyword>
<evidence type="ECO:0000256" key="3">
    <source>
        <dbReference type="ARBA" id="ARBA00022771"/>
    </source>
</evidence>
<keyword evidence="3" id="KW-0863">Zinc-finger</keyword>
<dbReference type="GO" id="GO:0008270">
    <property type="term" value="F:zinc ion binding"/>
    <property type="evidence" value="ECO:0007669"/>
    <property type="project" value="UniProtKB-KW"/>
</dbReference>
<dbReference type="SMART" id="SM00249">
    <property type="entry name" value="PHD"/>
    <property type="match status" value="3"/>
</dbReference>
<evidence type="ECO:0000259" key="7">
    <source>
        <dbReference type="SMART" id="SM00249"/>
    </source>
</evidence>
<dbReference type="Proteomes" id="UP000541444">
    <property type="component" value="Unassembled WGS sequence"/>
</dbReference>
<evidence type="ECO:0000256" key="2">
    <source>
        <dbReference type="ARBA" id="ARBA00022723"/>
    </source>
</evidence>
<gene>
    <name evidence="8" type="ORF">GIB67_013347</name>
</gene>
<organism evidence="8 9">
    <name type="scientific">Kingdonia uniflora</name>
    <dbReference type="NCBI Taxonomy" id="39325"/>
    <lineage>
        <taxon>Eukaryota</taxon>
        <taxon>Viridiplantae</taxon>
        <taxon>Streptophyta</taxon>
        <taxon>Embryophyta</taxon>
        <taxon>Tracheophyta</taxon>
        <taxon>Spermatophyta</taxon>
        <taxon>Magnoliopsida</taxon>
        <taxon>Ranunculales</taxon>
        <taxon>Circaeasteraceae</taxon>
        <taxon>Kingdonia</taxon>
    </lineage>
</organism>
<evidence type="ECO:0000256" key="4">
    <source>
        <dbReference type="ARBA" id="ARBA00022833"/>
    </source>
</evidence>
<dbReference type="CDD" id="cd15566">
    <property type="entry name" value="PHD3_NSD"/>
    <property type="match status" value="1"/>
</dbReference>
<dbReference type="Pfam" id="PF12047">
    <property type="entry name" value="DNMT1-RFD"/>
    <property type="match status" value="1"/>
</dbReference>
<dbReference type="AlphaFoldDB" id="A0A7J7LQR7"/>
<feature type="domain" description="Zinc finger PHD-type" evidence="7">
    <location>
        <begin position="286"/>
        <end position="352"/>
    </location>
</feature>
<dbReference type="InterPro" id="IPR055198">
    <property type="entry name" value="NSD_PHD"/>
</dbReference>
<evidence type="ECO:0000313" key="9">
    <source>
        <dbReference type="Proteomes" id="UP000541444"/>
    </source>
</evidence>
<feature type="region of interest" description="Disordered" evidence="6">
    <location>
        <begin position="457"/>
        <end position="480"/>
    </location>
</feature>
<proteinExistence type="predicted"/>
<dbReference type="InterPro" id="IPR058939">
    <property type="entry name" value="Mtase_EDM2"/>
</dbReference>
<dbReference type="EMBL" id="JACGCM010002086">
    <property type="protein sequence ID" value="KAF6144996.1"/>
    <property type="molecule type" value="Genomic_DNA"/>
</dbReference>
<feature type="domain" description="Zinc finger PHD-type" evidence="7">
    <location>
        <begin position="226"/>
        <end position="281"/>
    </location>
</feature>